<proteinExistence type="inferred from homology"/>
<evidence type="ECO:0000313" key="4">
    <source>
        <dbReference type="Proteomes" id="UP001224122"/>
    </source>
</evidence>
<dbReference type="Gene3D" id="1.20.120.420">
    <property type="entry name" value="translation initiation factor eif-2b, domain 1"/>
    <property type="match status" value="1"/>
</dbReference>
<dbReference type="InterPro" id="IPR011559">
    <property type="entry name" value="Initiation_fac_2B_a/b/d"/>
</dbReference>
<dbReference type="PANTHER" id="PTHR43475:SF1">
    <property type="entry name" value="METHYLTHIORIBOSE-1-PHOSPHATE ISOMERASE"/>
    <property type="match status" value="1"/>
</dbReference>
<dbReference type="NCBIfam" id="TIGR00512">
    <property type="entry name" value="salvage_mtnA"/>
    <property type="match status" value="1"/>
</dbReference>
<dbReference type="EMBL" id="JAUSTW010000004">
    <property type="protein sequence ID" value="MDQ0199710.1"/>
    <property type="molecule type" value="Genomic_DNA"/>
</dbReference>
<comment type="catalytic activity">
    <reaction evidence="2">
        <text>5-(methylsulfanyl)-alpha-D-ribose 1-phosphate = 5-(methylsulfanyl)-D-ribulose 1-phosphate</text>
        <dbReference type="Rhea" id="RHEA:19989"/>
        <dbReference type="ChEBI" id="CHEBI:58533"/>
        <dbReference type="ChEBI" id="CHEBI:58548"/>
        <dbReference type="EC" id="5.3.1.23"/>
    </reaction>
</comment>
<comment type="pathway">
    <text evidence="2">Amino-acid biosynthesis; L-methionine biosynthesis via salvage pathway; L-methionine from S-methyl-5-thio-alpha-D-ribose 1-phosphate: step 1/6.</text>
</comment>
<evidence type="ECO:0000313" key="3">
    <source>
        <dbReference type="EMBL" id="MDQ0199710.1"/>
    </source>
</evidence>
<keyword evidence="2" id="KW-0486">Methionine biosynthesis</keyword>
<dbReference type="SUPFAM" id="SSF100950">
    <property type="entry name" value="NagB/RpiA/CoA transferase-like"/>
    <property type="match status" value="1"/>
</dbReference>
<dbReference type="PANTHER" id="PTHR43475">
    <property type="entry name" value="METHYLTHIORIBOSE-1-PHOSPHATE ISOMERASE"/>
    <property type="match status" value="1"/>
</dbReference>
<dbReference type="InterPro" id="IPR037171">
    <property type="entry name" value="NagB/RpiA_transferase-like"/>
</dbReference>
<comment type="caution">
    <text evidence="3">The sequence shown here is derived from an EMBL/GenBank/DDBJ whole genome shotgun (WGS) entry which is preliminary data.</text>
</comment>
<keyword evidence="2" id="KW-0028">Amino-acid biosynthesis</keyword>
<comment type="similarity">
    <text evidence="2">Belongs to the EIF-2B alpha/beta/delta subunits family. MtnA subfamily.</text>
</comment>
<reference evidence="3 4" key="1">
    <citation type="submission" date="2023-07" db="EMBL/GenBank/DDBJ databases">
        <title>Genomic Encyclopedia of Type Strains, Phase IV (KMG-IV): sequencing the most valuable type-strain genomes for metagenomic binning, comparative biology and taxonomic classification.</title>
        <authorList>
            <person name="Goeker M."/>
        </authorList>
    </citation>
    <scope>NUCLEOTIDE SEQUENCE [LARGE SCALE GENOMIC DNA]</scope>
    <source>
        <strain evidence="3 4">DSM 27594</strain>
    </source>
</reference>
<feature type="binding site" evidence="2">
    <location>
        <position position="202"/>
    </location>
    <ligand>
        <name>substrate</name>
    </ligand>
</feature>
<sequence>MSKLEQFVQNLKDQQLLLPIWFEKGALKLINQKELPHKEEILTIKKVENLAEAIRNMTIRGSGAIGIAGAWGLYLAALNSGGTREEMQRAARLLKSTRPTAVNLMKTIDEMLSGVNGVEKMPIDRMEAKLIEILERQLQFEHSLGSYGANLIDDGETVLTHCHSGALAGSGYGGRALSVIRKAYEQGKNIRVIACETRPYLQGARITAYELQKFGIPVTLITDNMSGYCMSKGMVQKVVVGSDRVAANGDLANKIGTYMHALAAKEHNIPFYTATSSHTIDFSIQGGAGIEVEFRDAQEVTSLNAQRLAPMGVEALYPSFDITPNGYLSGIITEKGVITQPYAINLQTLNRRVAH</sequence>
<evidence type="ECO:0000256" key="1">
    <source>
        <dbReference type="ARBA" id="ARBA00023235"/>
    </source>
</evidence>
<evidence type="ECO:0000256" key="2">
    <source>
        <dbReference type="HAMAP-Rule" id="MF_01678"/>
    </source>
</evidence>
<dbReference type="NCBIfam" id="NF004326">
    <property type="entry name" value="PRK05720.1"/>
    <property type="match status" value="1"/>
</dbReference>
<name>A0ABT9XWR9_9BACI</name>
<dbReference type="InterPro" id="IPR000649">
    <property type="entry name" value="IF-2B-related"/>
</dbReference>
<dbReference type="Proteomes" id="UP001224122">
    <property type="component" value="Unassembled WGS sequence"/>
</dbReference>
<dbReference type="Pfam" id="PF01008">
    <property type="entry name" value="IF-2B"/>
    <property type="match status" value="1"/>
</dbReference>
<feature type="binding site" evidence="2">
    <location>
        <position position="98"/>
    </location>
    <ligand>
        <name>substrate</name>
    </ligand>
</feature>
<dbReference type="GO" id="GO:0046523">
    <property type="term" value="F:S-methyl-5-thioribose-1-phosphate isomerase activity"/>
    <property type="evidence" value="ECO:0007669"/>
    <property type="project" value="UniProtKB-EC"/>
</dbReference>
<feature type="binding site" evidence="2">
    <location>
        <begin position="60"/>
        <end position="62"/>
    </location>
    <ligand>
        <name>substrate</name>
    </ligand>
</feature>
<feature type="active site" description="Proton donor" evidence="2">
    <location>
        <position position="243"/>
    </location>
</feature>
<comment type="function">
    <text evidence="2">Catalyzes the interconversion of methylthioribose-1-phosphate (MTR-1-P) into methylthioribulose-1-phosphate (MTRu-1-P).</text>
</comment>
<dbReference type="InterPro" id="IPR042529">
    <property type="entry name" value="IF_2B-like_C"/>
</dbReference>
<keyword evidence="1 2" id="KW-0413">Isomerase</keyword>
<feature type="site" description="Transition state stabilizer" evidence="2">
    <location>
        <position position="162"/>
    </location>
</feature>
<organism evidence="3 4">
    <name type="scientific">Neobacillus ginsengisoli</name>
    <dbReference type="NCBI Taxonomy" id="904295"/>
    <lineage>
        <taxon>Bacteria</taxon>
        <taxon>Bacillati</taxon>
        <taxon>Bacillota</taxon>
        <taxon>Bacilli</taxon>
        <taxon>Bacillales</taxon>
        <taxon>Bacillaceae</taxon>
        <taxon>Neobacillus</taxon>
    </lineage>
</organism>
<dbReference type="InterPro" id="IPR027363">
    <property type="entry name" value="M1Pi_N"/>
</dbReference>
<dbReference type="EC" id="5.3.1.23" evidence="2"/>
<dbReference type="InterPro" id="IPR005251">
    <property type="entry name" value="IF-M1Pi"/>
</dbReference>
<dbReference type="NCBIfam" id="TIGR00524">
    <property type="entry name" value="eIF-2B_rel"/>
    <property type="match status" value="1"/>
</dbReference>
<dbReference type="HAMAP" id="MF_01678">
    <property type="entry name" value="Salvage_MtnA"/>
    <property type="match status" value="1"/>
</dbReference>
<keyword evidence="4" id="KW-1185">Reference proteome</keyword>
<feature type="binding site" evidence="2">
    <location>
        <begin position="253"/>
        <end position="254"/>
    </location>
    <ligand>
        <name>substrate</name>
    </ligand>
</feature>
<protein>
    <recommendedName>
        <fullName evidence="2">Methylthioribose-1-phosphate isomerase</fullName>
        <shortName evidence="2">M1Pi</shortName>
        <shortName evidence="2">MTR-1-P isomerase</shortName>
        <ecNumber evidence="2">5.3.1.23</ecNumber>
    </recommendedName>
    <alternativeName>
        <fullName evidence="2">S-methyl-5-thioribose-1-phosphate isomerase</fullName>
    </alternativeName>
</protein>
<gene>
    <name evidence="2" type="primary">mtnA</name>
    <name evidence="3" type="ORF">J2S10_002892</name>
</gene>
<dbReference type="Gene3D" id="3.40.50.10470">
    <property type="entry name" value="Translation initiation factor eif-2b, domain 2"/>
    <property type="match status" value="1"/>
</dbReference>
<accession>A0ABT9XWR9</accession>
<comment type="subunit">
    <text evidence="2">Homodimer.</text>
</comment>
<dbReference type="RefSeq" id="WP_307408884.1">
    <property type="nucleotide sequence ID" value="NZ_JAUSTW010000004.1"/>
</dbReference>